<feature type="domain" description="N-acetyltransferase" evidence="1">
    <location>
        <begin position="1"/>
        <end position="173"/>
    </location>
</feature>
<keyword evidence="2" id="KW-0808">Transferase</keyword>
<comment type="caution">
    <text evidence="2">The sequence shown here is derived from an EMBL/GenBank/DDBJ whole genome shotgun (WGS) entry which is preliminary data.</text>
</comment>
<gene>
    <name evidence="2" type="ORF">HNR23_001296</name>
</gene>
<dbReference type="AlphaFoldDB" id="A0A7W9YHB6"/>
<proteinExistence type="predicted"/>
<dbReference type="InterPro" id="IPR000182">
    <property type="entry name" value="GNAT_dom"/>
</dbReference>
<dbReference type="PROSITE" id="PS51186">
    <property type="entry name" value="GNAT"/>
    <property type="match status" value="1"/>
</dbReference>
<keyword evidence="2" id="KW-0012">Acyltransferase</keyword>
<protein>
    <submittedName>
        <fullName evidence="2">Putative acetyltransferase</fullName>
        <ecNumber evidence="2">2.3.1.-</ecNumber>
    </submittedName>
</protein>
<evidence type="ECO:0000259" key="1">
    <source>
        <dbReference type="PROSITE" id="PS51186"/>
    </source>
</evidence>
<evidence type="ECO:0000313" key="3">
    <source>
        <dbReference type="Proteomes" id="UP000546642"/>
    </source>
</evidence>
<reference evidence="2 3" key="1">
    <citation type="submission" date="2020-08" db="EMBL/GenBank/DDBJ databases">
        <title>Sequencing the genomes of 1000 actinobacteria strains.</title>
        <authorList>
            <person name="Klenk H.-P."/>
        </authorList>
    </citation>
    <scope>NUCLEOTIDE SEQUENCE [LARGE SCALE GENOMIC DNA]</scope>
    <source>
        <strain evidence="2 3">DSM 46659</strain>
    </source>
</reference>
<accession>A0A7W9YHB6</accession>
<dbReference type="SUPFAM" id="SSF55729">
    <property type="entry name" value="Acyl-CoA N-acyltransferases (Nat)"/>
    <property type="match status" value="1"/>
</dbReference>
<dbReference type="EMBL" id="JACHDS010000001">
    <property type="protein sequence ID" value="MBB6171236.1"/>
    <property type="molecule type" value="Genomic_DNA"/>
</dbReference>
<dbReference type="Proteomes" id="UP000546642">
    <property type="component" value="Unassembled WGS sequence"/>
</dbReference>
<dbReference type="Pfam" id="PF13527">
    <property type="entry name" value="Acetyltransf_9"/>
    <property type="match status" value="1"/>
</dbReference>
<dbReference type="Gene3D" id="3.40.630.30">
    <property type="match status" value="1"/>
</dbReference>
<evidence type="ECO:0000313" key="2">
    <source>
        <dbReference type="EMBL" id="MBB6171236.1"/>
    </source>
</evidence>
<keyword evidence="3" id="KW-1185">Reference proteome</keyword>
<dbReference type="InterPro" id="IPR016181">
    <property type="entry name" value="Acyl_CoA_acyltransferase"/>
</dbReference>
<organism evidence="2 3">
    <name type="scientific">Nocardiopsis mwathae</name>
    <dbReference type="NCBI Taxonomy" id="1472723"/>
    <lineage>
        <taxon>Bacteria</taxon>
        <taxon>Bacillati</taxon>
        <taxon>Actinomycetota</taxon>
        <taxon>Actinomycetes</taxon>
        <taxon>Streptosporangiales</taxon>
        <taxon>Nocardiopsidaceae</taxon>
        <taxon>Nocardiopsis</taxon>
    </lineage>
</organism>
<dbReference type="CDD" id="cd04301">
    <property type="entry name" value="NAT_SF"/>
    <property type="match status" value="1"/>
</dbReference>
<sequence>MIRRETPADAPAIRAVTAAAFGAAPYSAPPVEPGGPPGEATLVEWLRADPGWIPELSLVAVDGGGEDGGGAVIGHVVCTRGRLDGVAALGLGPLSVLPDRQRAGVGAALMHTVLGAADARGEPLVCLLGDPDYYAGFGFRPASDFAIRGADPDWGDHFQARALSTYDLSMTGTFAYARPYGRL</sequence>
<dbReference type="GO" id="GO:0016747">
    <property type="term" value="F:acyltransferase activity, transferring groups other than amino-acyl groups"/>
    <property type="evidence" value="ECO:0007669"/>
    <property type="project" value="InterPro"/>
</dbReference>
<dbReference type="RefSeq" id="WP_246421615.1">
    <property type="nucleotide sequence ID" value="NZ_JACHDS010000001.1"/>
</dbReference>
<name>A0A7W9YHB6_9ACTN</name>
<dbReference type="EC" id="2.3.1.-" evidence="2"/>